<keyword evidence="2" id="KW-1133">Transmembrane helix</keyword>
<accession>A0ABP5PUX4</accession>
<feature type="transmembrane region" description="Helical" evidence="2">
    <location>
        <begin position="81"/>
        <end position="101"/>
    </location>
</feature>
<feature type="transmembrane region" description="Helical" evidence="2">
    <location>
        <begin position="55"/>
        <end position="75"/>
    </location>
</feature>
<proteinExistence type="predicted"/>
<keyword evidence="2" id="KW-0812">Transmembrane</keyword>
<keyword evidence="2" id="KW-0472">Membrane</keyword>
<comment type="caution">
    <text evidence="3">The sequence shown here is derived from an EMBL/GenBank/DDBJ whole genome shotgun (WGS) entry which is preliminary data.</text>
</comment>
<organism evidence="3 4">
    <name type="scientific">Nonomuraea monospora</name>
    <dbReference type="NCBI Taxonomy" id="568818"/>
    <lineage>
        <taxon>Bacteria</taxon>
        <taxon>Bacillati</taxon>
        <taxon>Actinomycetota</taxon>
        <taxon>Actinomycetes</taxon>
        <taxon>Streptosporangiales</taxon>
        <taxon>Streptosporangiaceae</taxon>
        <taxon>Nonomuraea</taxon>
    </lineage>
</organism>
<name>A0ABP5PUX4_9ACTN</name>
<evidence type="ECO:0000313" key="4">
    <source>
        <dbReference type="Proteomes" id="UP001499843"/>
    </source>
</evidence>
<evidence type="ECO:0000256" key="1">
    <source>
        <dbReference type="SAM" id="MobiDB-lite"/>
    </source>
</evidence>
<reference evidence="4" key="1">
    <citation type="journal article" date="2019" name="Int. J. Syst. Evol. Microbiol.">
        <title>The Global Catalogue of Microorganisms (GCM) 10K type strain sequencing project: providing services to taxonomists for standard genome sequencing and annotation.</title>
        <authorList>
            <consortium name="The Broad Institute Genomics Platform"/>
            <consortium name="The Broad Institute Genome Sequencing Center for Infectious Disease"/>
            <person name="Wu L."/>
            <person name="Ma J."/>
        </authorList>
    </citation>
    <scope>NUCLEOTIDE SEQUENCE [LARGE SCALE GENOMIC DNA]</scope>
    <source>
        <strain evidence="4">JCM 16114</strain>
    </source>
</reference>
<protein>
    <submittedName>
        <fullName evidence="3">Uncharacterized protein</fullName>
    </submittedName>
</protein>
<evidence type="ECO:0000313" key="3">
    <source>
        <dbReference type="EMBL" id="GAA2215542.1"/>
    </source>
</evidence>
<dbReference type="Proteomes" id="UP001499843">
    <property type="component" value="Unassembled WGS sequence"/>
</dbReference>
<evidence type="ECO:0000256" key="2">
    <source>
        <dbReference type="SAM" id="Phobius"/>
    </source>
</evidence>
<sequence length="281" mass="30870">MPPVENWIDQPITDPAIPERDRRRMTSAQDGRRSGVSSRLLGRPESEPPRWVRRMFGLGGFCAAVSGALLGLMAFDTGRESTGLAAMMIFLTGVLFVGVSWPNPVERLARKHAGRYVVPAELDDPALDLLARARRAIKDVTGSRVHRLGLLDAIANDVVLPERLWEIAHLVRVHTDLRAEQALALTEVITPELTAVLEPQQDALRRSVAAVTERVWELEAYASRVRSADSALRASELQESNGKYLELLARTGDEESVRALTAEADALTRTLREAVAAGQTL</sequence>
<keyword evidence="4" id="KW-1185">Reference proteome</keyword>
<gene>
    <name evidence="3" type="ORF">GCM10009850_110100</name>
</gene>
<feature type="region of interest" description="Disordered" evidence="1">
    <location>
        <begin position="1"/>
        <end position="45"/>
    </location>
</feature>
<dbReference type="EMBL" id="BAAAQX010000051">
    <property type="protein sequence ID" value="GAA2215542.1"/>
    <property type="molecule type" value="Genomic_DNA"/>
</dbReference>